<comment type="caution">
    <text evidence="1">The sequence shown here is derived from an EMBL/GenBank/DDBJ whole genome shotgun (WGS) entry which is preliminary data.</text>
</comment>
<evidence type="ECO:0000313" key="1">
    <source>
        <dbReference type="EMBL" id="TCD60142.1"/>
    </source>
</evidence>
<evidence type="ECO:0000313" key="2">
    <source>
        <dbReference type="Proteomes" id="UP000292702"/>
    </source>
</evidence>
<gene>
    <name evidence="1" type="ORF">EIP91_010677</name>
</gene>
<dbReference type="Proteomes" id="UP000292702">
    <property type="component" value="Unassembled WGS sequence"/>
</dbReference>
<name>A0A4R0R0D5_9APHY</name>
<sequence length="85" mass="10212">MSRKPGHVLKFSSLLGVELRDVGGKGHRRLLKDCQRLVFCLAYYRTKYLRKYNCAARSFPEIKPHFIKALRELYRLPWTRFELLR</sequence>
<dbReference type="AlphaFoldDB" id="A0A4R0R0D5"/>
<proteinExistence type="predicted"/>
<reference evidence="1 2" key="1">
    <citation type="submission" date="2018-11" db="EMBL/GenBank/DDBJ databases">
        <title>Genome assembly of Steccherinum ochraceum LE-BIN_3174, the white-rot fungus of the Steccherinaceae family (The Residual Polyporoid clade, Polyporales, Basidiomycota).</title>
        <authorList>
            <person name="Fedorova T.V."/>
            <person name="Glazunova O.A."/>
            <person name="Landesman E.O."/>
            <person name="Moiseenko K.V."/>
            <person name="Psurtseva N.V."/>
            <person name="Savinova O.S."/>
            <person name="Shakhova N.V."/>
            <person name="Tyazhelova T.V."/>
            <person name="Vasina D.V."/>
        </authorList>
    </citation>
    <scope>NUCLEOTIDE SEQUENCE [LARGE SCALE GENOMIC DNA]</scope>
    <source>
        <strain evidence="1 2">LE-BIN_3174</strain>
    </source>
</reference>
<protein>
    <submittedName>
        <fullName evidence="1">Uncharacterized protein</fullName>
    </submittedName>
</protein>
<organism evidence="1 2">
    <name type="scientific">Steccherinum ochraceum</name>
    <dbReference type="NCBI Taxonomy" id="92696"/>
    <lineage>
        <taxon>Eukaryota</taxon>
        <taxon>Fungi</taxon>
        <taxon>Dikarya</taxon>
        <taxon>Basidiomycota</taxon>
        <taxon>Agaricomycotina</taxon>
        <taxon>Agaricomycetes</taxon>
        <taxon>Polyporales</taxon>
        <taxon>Steccherinaceae</taxon>
        <taxon>Steccherinum</taxon>
    </lineage>
</organism>
<keyword evidence="2" id="KW-1185">Reference proteome</keyword>
<accession>A0A4R0R0D5</accession>
<dbReference type="EMBL" id="RWJN01000650">
    <property type="protein sequence ID" value="TCD60142.1"/>
    <property type="molecule type" value="Genomic_DNA"/>
</dbReference>